<dbReference type="VEuPathDB" id="FungiDB:ASPNIDRAFT2_1166474"/>
<evidence type="ECO:0000313" key="9">
    <source>
        <dbReference type="Proteomes" id="UP000197666"/>
    </source>
</evidence>
<dbReference type="Pfam" id="PF20684">
    <property type="entry name" value="Fung_rhodopsin"/>
    <property type="match status" value="1"/>
</dbReference>
<comment type="subcellular location">
    <subcellularLocation>
        <location evidence="1">Membrane</location>
        <topology evidence="1">Multi-pass membrane protein</topology>
    </subcellularLocation>
</comment>
<keyword evidence="3 6" id="KW-1133">Transmembrane helix</keyword>
<dbReference type="PANTHER" id="PTHR33048">
    <property type="entry name" value="PTH11-LIKE INTEGRAL MEMBRANE PROTEIN (AFU_ORTHOLOGUE AFUA_5G11245)"/>
    <property type="match status" value="1"/>
</dbReference>
<evidence type="ECO:0000256" key="4">
    <source>
        <dbReference type="ARBA" id="ARBA00023136"/>
    </source>
</evidence>
<organism evidence="8 9">
    <name type="scientific">Aspergillus niger</name>
    <dbReference type="NCBI Taxonomy" id="5061"/>
    <lineage>
        <taxon>Eukaryota</taxon>
        <taxon>Fungi</taxon>
        <taxon>Dikarya</taxon>
        <taxon>Ascomycota</taxon>
        <taxon>Pezizomycotina</taxon>
        <taxon>Eurotiomycetes</taxon>
        <taxon>Eurotiomycetidae</taxon>
        <taxon>Eurotiales</taxon>
        <taxon>Aspergillaceae</taxon>
        <taxon>Aspergillus</taxon>
        <taxon>Aspergillus subgen. Circumdati</taxon>
    </lineage>
</organism>
<sequence>MGSTSSPGYDSSATRVPIIIGVCVPMVVLAILATALRIWARVMTNVKLWWDDWLCIVGLAFPAQPFAILPSIFDFVQINNGFGRPMATVPADKLVTYSLFLYILMLFYNLGLAFFKLSCLALYIRMFGIHRWIRYMSYVIGLMVIAWVLANELVLAFRCHPIDLAWKGTAEQQAKFCVTQTNIFIAQSGPTIFFDLLILIMPIRVVWGLHLQSAQKLGAILVFSLGLLVTVISMIRLADTLHSTDTDLTYGYVELGMWSAVEPVTGLICCSLMTYGPFIKKLRQAGKGYIRGKSSHHRQSHSSNSFATQNKLTGHRSAEYDQSDLELTFCSFSNEAPVVGKADTFGKIHDGAINITHEFQVRRD</sequence>
<evidence type="ECO:0000259" key="7">
    <source>
        <dbReference type="Pfam" id="PF20684"/>
    </source>
</evidence>
<dbReference type="InterPro" id="IPR052337">
    <property type="entry name" value="SAT4-like"/>
</dbReference>
<evidence type="ECO:0000313" key="8">
    <source>
        <dbReference type="EMBL" id="TPR10589.1"/>
    </source>
</evidence>
<evidence type="ECO:0000256" key="3">
    <source>
        <dbReference type="ARBA" id="ARBA00022989"/>
    </source>
</evidence>
<proteinExistence type="inferred from homology"/>
<dbReference type="VEuPathDB" id="FungiDB:ATCC64974_82550"/>
<feature type="transmembrane region" description="Helical" evidence="6">
    <location>
        <begin position="217"/>
        <end position="235"/>
    </location>
</feature>
<dbReference type="Proteomes" id="UP000197666">
    <property type="component" value="Unassembled WGS sequence"/>
</dbReference>
<comment type="caution">
    <text evidence="8">The sequence shown here is derived from an EMBL/GenBank/DDBJ whole genome shotgun (WGS) entry which is preliminary data.</text>
</comment>
<dbReference type="PANTHER" id="PTHR33048:SF47">
    <property type="entry name" value="INTEGRAL MEMBRANE PROTEIN-RELATED"/>
    <property type="match status" value="1"/>
</dbReference>
<gene>
    <name evidence="8" type="ORF">CAN33_0022910</name>
</gene>
<name>A0A505IHZ9_ASPNG</name>
<accession>A0A505IHZ9</accession>
<comment type="similarity">
    <text evidence="5">Belongs to the SAT4 family.</text>
</comment>
<dbReference type="VEuPathDB" id="FungiDB:M747DRAFT_347853"/>
<keyword evidence="2 6" id="KW-0812">Transmembrane</keyword>
<feature type="domain" description="Rhodopsin" evidence="7">
    <location>
        <begin position="36"/>
        <end position="280"/>
    </location>
</feature>
<dbReference type="GO" id="GO:0016020">
    <property type="term" value="C:membrane"/>
    <property type="evidence" value="ECO:0007669"/>
    <property type="project" value="UniProtKB-SubCell"/>
</dbReference>
<feature type="transmembrane region" description="Helical" evidence="6">
    <location>
        <begin position="99"/>
        <end position="123"/>
    </location>
</feature>
<feature type="transmembrane region" description="Helical" evidence="6">
    <location>
        <begin position="52"/>
        <end position="73"/>
    </location>
</feature>
<evidence type="ECO:0000256" key="2">
    <source>
        <dbReference type="ARBA" id="ARBA00022692"/>
    </source>
</evidence>
<feature type="transmembrane region" description="Helical" evidence="6">
    <location>
        <begin position="192"/>
        <end position="210"/>
    </location>
</feature>
<dbReference type="VEuPathDB" id="FungiDB:An14g03530"/>
<keyword evidence="4 6" id="KW-0472">Membrane</keyword>
<feature type="transmembrane region" description="Helical" evidence="6">
    <location>
        <begin position="255"/>
        <end position="275"/>
    </location>
</feature>
<evidence type="ECO:0000256" key="6">
    <source>
        <dbReference type="SAM" id="Phobius"/>
    </source>
</evidence>
<feature type="transmembrane region" description="Helical" evidence="6">
    <location>
        <begin position="135"/>
        <end position="157"/>
    </location>
</feature>
<reference evidence="9" key="1">
    <citation type="submission" date="2018-10" db="EMBL/GenBank/DDBJ databases">
        <title>FDA dAtabase for Regulatory Grade micrObial Sequences (FDA-ARGOS): Supporting development and validation of Infectious Disease Dx tests.</title>
        <authorList>
            <person name="Kerrigan L."/>
            <person name="Tallon L."/>
            <person name="Sadzewicz L."/>
            <person name="Sengamalay N."/>
            <person name="Ott S."/>
            <person name="Godinez A."/>
            <person name="Nagaraj S."/>
            <person name="Vavikolanu K."/>
            <person name="Nadendla S."/>
            <person name="George J."/>
            <person name="Sichtig H."/>
        </authorList>
    </citation>
    <scope>NUCLEOTIDE SEQUENCE [LARGE SCALE GENOMIC DNA]</scope>
    <source>
        <strain evidence="9">FDAARGOS_311</strain>
    </source>
</reference>
<dbReference type="EMBL" id="NKJJ02000015">
    <property type="protein sequence ID" value="TPR10589.1"/>
    <property type="molecule type" value="Genomic_DNA"/>
</dbReference>
<feature type="transmembrane region" description="Helical" evidence="6">
    <location>
        <begin position="16"/>
        <end position="40"/>
    </location>
</feature>
<dbReference type="InterPro" id="IPR049326">
    <property type="entry name" value="Rhodopsin_dom_fungi"/>
</dbReference>
<protein>
    <recommendedName>
        <fullName evidence="7">Rhodopsin domain-containing protein</fullName>
    </recommendedName>
</protein>
<evidence type="ECO:0000256" key="5">
    <source>
        <dbReference type="ARBA" id="ARBA00038359"/>
    </source>
</evidence>
<dbReference type="AlphaFoldDB" id="A0A505IHZ9"/>
<evidence type="ECO:0000256" key="1">
    <source>
        <dbReference type="ARBA" id="ARBA00004141"/>
    </source>
</evidence>